<evidence type="ECO:0000313" key="5">
    <source>
        <dbReference type="Proteomes" id="UP000255036"/>
    </source>
</evidence>
<protein>
    <submittedName>
        <fullName evidence="4">Metallophosphoesterase</fullName>
    </submittedName>
</protein>
<evidence type="ECO:0000256" key="1">
    <source>
        <dbReference type="ARBA" id="ARBA00022723"/>
    </source>
</evidence>
<name>A0A371ATT3_9FIRM</name>
<keyword evidence="5" id="KW-1185">Reference proteome</keyword>
<dbReference type="CDD" id="cd07385">
    <property type="entry name" value="MPP_YkuE_C"/>
    <property type="match status" value="1"/>
</dbReference>
<dbReference type="PANTHER" id="PTHR31302:SF31">
    <property type="entry name" value="PHOSPHODIESTERASE YAEI"/>
    <property type="match status" value="1"/>
</dbReference>
<dbReference type="AlphaFoldDB" id="A0A371ATT3"/>
<sequence>MLIYFIIAVILTVIIIGLLYRETKLFEITRDEVRLEKVKGKNIKIAFLSDLHNYSYGNDNDIIVEAIKSEKPDLIIISGDMIIAKPNRKNFDVALSLLKRLPSIAPVYYANGNHEYRMKIYEDTYENGYSYFKESLKNCGIQLLENEKHEINIHGNLCSIYGLEIEREYYKRGKKVLMKDEYLKEVLGTSNEKKLNLLIAHNPIYFPEYAKWGADITFSGHLHGGLIRIPGIGGIVSPQMELFPKYDAGIYDLNGRKLILSRGLGAHTIHIRIFNRAELKILNVKSKY</sequence>
<dbReference type="InterPro" id="IPR029052">
    <property type="entry name" value="Metallo-depent_PP-like"/>
</dbReference>
<dbReference type="Proteomes" id="UP000255036">
    <property type="component" value="Unassembled WGS sequence"/>
</dbReference>
<gene>
    <name evidence="4" type="ORF">DWV06_11420</name>
</gene>
<dbReference type="EMBL" id="QRCT01000034">
    <property type="protein sequence ID" value="RDU22975.1"/>
    <property type="molecule type" value="Genomic_DNA"/>
</dbReference>
<organism evidence="4 5">
    <name type="scientific">Anaerosacchariphilus polymeriproducens</name>
    <dbReference type="NCBI Taxonomy" id="1812858"/>
    <lineage>
        <taxon>Bacteria</taxon>
        <taxon>Bacillati</taxon>
        <taxon>Bacillota</taxon>
        <taxon>Clostridia</taxon>
        <taxon>Lachnospirales</taxon>
        <taxon>Lachnospiraceae</taxon>
        <taxon>Anaerosacchariphilus</taxon>
    </lineage>
</organism>
<evidence type="ECO:0000259" key="3">
    <source>
        <dbReference type="Pfam" id="PF00149"/>
    </source>
</evidence>
<dbReference type="GO" id="GO:0008758">
    <property type="term" value="F:UDP-2,3-diacylglucosamine hydrolase activity"/>
    <property type="evidence" value="ECO:0007669"/>
    <property type="project" value="TreeGrafter"/>
</dbReference>
<dbReference type="RefSeq" id="WP_115482317.1">
    <property type="nucleotide sequence ID" value="NZ_QRCT01000034.1"/>
</dbReference>
<evidence type="ECO:0000313" key="4">
    <source>
        <dbReference type="EMBL" id="RDU22975.1"/>
    </source>
</evidence>
<dbReference type="GO" id="GO:0009245">
    <property type="term" value="P:lipid A biosynthetic process"/>
    <property type="evidence" value="ECO:0007669"/>
    <property type="project" value="TreeGrafter"/>
</dbReference>
<dbReference type="Gene3D" id="3.60.21.10">
    <property type="match status" value="1"/>
</dbReference>
<keyword evidence="2" id="KW-0378">Hydrolase</keyword>
<feature type="domain" description="Calcineurin-like phosphoesterase" evidence="3">
    <location>
        <begin position="43"/>
        <end position="224"/>
    </location>
</feature>
<proteinExistence type="predicted"/>
<dbReference type="OrthoDB" id="9780884at2"/>
<keyword evidence="1" id="KW-0479">Metal-binding</keyword>
<dbReference type="InterPro" id="IPR051158">
    <property type="entry name" value="Metallophosphoesterase_sf"/>
</dbReference>
<reference evidence="4 5" key="1">
    <citation type="submission" date="2018-07" db="EMBL/GenBank/DDBJ databases">
        <title>Anaerosacharophilus polymeroproducens gen. nov. sp. nov., an anaerobic bacterium isolated from salt field.</title>
        <authorList>
            <person name="Kim W."/>
            <person name="Yang S.-H."/>
            <person name="Oh J."/>
            <person name="Lee J.-H."/>
            <person name="Kwon K.K."/>
        </authorList>
    </citation>
    <scope>NUCLEOTIDE SEQUENCE [LARGE SCALE GENOMIC DNA]</scope>
    <source>
        <strain evidence="4 5">MCWD5</strain>
    </source>
</reference>
<dbReference type="PANTHER" id="PTHR31302">
    <property type="entry name" value="TRANSMEMBRANE PROTEIN WITH METALLOPHOSPHOESTERASE DOMAIN-RELATED"/>
    <property type="match status" value="1"/>
</dbReference>
<evidence type="ECO:0000256" key="2">
    <source>
        <dbReference type="ARBA" id="ARBA00022801"/>
    </source>
</evidence>
<accession>A0A371ATT3</accession>
<dbReference type="Pfam" id="PF00149">
    <property type="entry name" value="Metallophos"/>
    <property type="match status" value="1"/>
</dbReference>
<comment type="caution">
    <text evidence="4">The sequence shown here is derived from an EMBL/GenBank/DDBJ whole genome shotgun (WGS) entry which is preliminary data.</text>
</comment>
<dbReference type="SUPFAM" id="SSF56300">
    <property type="entry name" value="Metallo-dependent phosphatases"/>
    <property type="match status" value="1"/>
</dbReference>
<dbReference type="InterPro" id="IPR004843">
    <property type="entry name" value="Calcineurin-like_PHP"/>
</dbReference>
<dbReference type="GO" id="GO:0016020">
    <property type="term" value="C:membrane"/>
    <property type="evidence" value="ECO:0007669"/>
    <property type="project" value="GOC"/>
</dbReference>
<dbReference type="GO" id="GO:0046872">
    <property type="term" value="F:metal ion binding"/>
    <property type="evidence" value="ECO:0007669"/>
    <property type="project" value="UniProtKB-KW"/>
</dbReference>